<dbReference type="PROSITE" id="PS50995">
    <property type="entry name" value="HTH_MARR_2"/>
    <property type="match status" value="1"/>
</dbReference>
<dbReference type="SUPFAM" id="SSF46785">
    <property type="entry name" value="Winged helix' DNA-binding domain"/>
    <property type="match status" value="1"/>
</dbReference>
<keyword evidence="3" id="KW-0804">Transcription</keyword>
<evidence type="ECO:0000256" key="3">
    <source>
        <dbReference type="ARBA" id="ARBA00023163"/>
    </source>
</evidence>
<evidence type="ECO:0000256" key="2">
    <source>
        <dbReference type="ARBA" id="ARBA00023125"/>
    </source>
</evidence>
<dbReference type="InterPro" id="IPR036390">
    <property type="entry name" value="WH_DNA-bd_sf"/>
</dbReference>
<dbReference type="PRINTS" id="PR00598">
    <property type="entry name" value="HTHMARR"/>
</dbReference>
<comment type="caution">
    <text evidence="5">The sequence shown here is derived from an EMBL/GenBank/DDBJ whole genome shotgun (WGS) entry which is preliminary data.</text>
</comment>
<keyword evidence="2 5" id="KW-0238">DNA-binding</keyword>
<dbReference type="GO" id="GO:0003700">
    <property type="term" value="F:DNA-binding transcription factor activity"/>
    <property type="evidence" value="ECO:0007669"/>
    <property type="project" value="InterPro"/>
</dbReference>
<accession>A0A4R2P3N0</accession>
<dbReference type="EMBL" id="SLXK01000011">
    <property type="protein sequence ID" value="TCP29217.1"/>
    <property type="molecule type" value="Genomic_DNA"/>
</dbReference>
<dbReference type="InterPro" id="IPR036388">
    <property type="entry name" value="WH-like_DNA-bd_sf"/>
</dbReference>
<dbReference type="GO" id="GO:0003677">
    <property type="term" value="F:DNA binding"/>
    <property type="evidence" value="ECO:0007669"/>
    <property type="project" value="UniProtKB-KW"/>
</dbReference>
<sequence length="146" mass="17084">MFERSSLMELEKVFGKVMKKMENTWQKNANRKFTRSHVRVLYILKAEGPKRASYLANHLDITSGGITGITDKLVKEGYVHRKRDENDRRVVFFSITDKGETALEEMEAFRKRFMEDFFNGLSEEDIRNLIQIYKKILANVNNGEEG</sequence>
<dbReference type="SMART" id="SM00347">
    <property type="entry name" value="HTH_MARR"/>
    <property type="match status" value="1"/>
</dbReference>
<dbReference type="AlphaFoldDB" id="A0A4R2P3N0"/>
<reference evidence="5 6" key="1">
    <citation type="submission" date="2019-03" db="EMBL/GenBank/DDBJ databases">
        <title>Genomic Encyclopedia of Type Strains, Phase IV (KMG-IV): sequencing the most valuable type-strain genomes for metagenomic binning, comparative biology and taxonomic classification.</title>
        <authorList>
            <person name="Goeker M."/>
        </authorList>
    </citation>
    <scope>NUCLEOTIDE SEQUENCE [LARGE SCALE GENOMIC DNA]</scope>
    <source>
        <strain evidence="5 6">DSM 19377</strain>
    </source>
</reference>
<dbReference type="Gene3D" id="1.10.10.10">
    <property type="entry name" value="Winged helix-like DNA-binding domain superfamily/Winged helix DNA-binding domain"/>
    <property type="match status" value="1"/>
</dbReference>
<evidence type="ECO:0000256" key="1">
    <source>
        <dbReference type="ARBA" id="ARBA00023015"/>
    </source>
</evidence>
<dbReference type="Proteomes" id="UP000295416">
    <property type="component" value="Unassembled WGS sequence"/>
</dbReference>
<gene>
    <name evidence="5" type="ORF">EV207_11116</name>
</gene>
<organism evidence="5 6">
    <name type="scientific">Scopulibacillus darangshiensis</name>
    <dbReference type="NCBI Taxonomy" id="442528"/>
    <lineage>
        <taxon>Bacteria</taxon>
        <taxon>Bacillati</taxon>
        <taxon>Bacillota</taxon>
        <taxon>Bacilli</taxon>
        <taxon>Bacillales</taxon>
        <taxon>Sporolactobacillaceae</taxon>
        <taxon>Scopulibacillus</taxon>
    </lineage>
</organism>
<keyword evidence="1" id="KW-0805">Transcription regulation</keyword>
<dbReference type="PANTHER" id="PTHR42756:SF1">
    <property type="entry name" value="TRANSCRIPTIONAL REPRESSOR OF EMRAB OPERON"/>
    <property type="match status" value="1"/>
</dbReference>
<evidence type="ECO:0000313" key="5">
    <source>
        <dbReference type="EMBL" id="TCP29217.1"/>
    </source>
</evidence>
<feature type="domain" description="HTH marR-type" evidence="4">
    <location>
        <begin position="7"/>
        <end position="138"/>
    </location>
</feature>
<name>A0A4R2P3N0_9BACL</name>
<evidence type="ECO:0000313" key="6">
    <source>
        <dbReference type="Proteomes" id="UP000295416"/>
    </source>
</evidence>
<dbReference type="PANTHER" id="PTHR42756">
    <property type="entry name" value="TRANSCRIPTIONAL REGULATOR, MARR"/>
    <property type="match status" value="1"/>
</dbReference>
<dbReference type="InterPro" id="IPR000835">
    <property type="entry name" value="HTH_MarR-typ"/>
</dbReference>
<protein>
    <submittedName>
        <fullName evidence="5">DNA-binding MarR family transcriptional regulator</fullName>
    </submittedName>
</protein>
<dbReference type="RefSeq" id="WP_132745875.1">
    <property type="nucleotide sequence ID" value="NZ_SLXK01000011.1"/>
</dbReference>
<proteinExistence type="predicted"/>
<dbReference type="OrthoDB" id="166070at2"/>
<dbReference type="Pfam" id="PF01047">
    <property type="entry name" value="MarR"/>
    <property type="match status" value="1"/>
</dbReference>
<keyword evidence="6" id="KW-1185">Reference proteome</keyword>
<evidence type="ECO:0000259" key="4">
    <source>
        <dbReference type="PROSITE" id="PS50995"/>
    </source>
</evidence>